<keyword evidence="5" id="KW-0479">Metal-binding</keyword>
<dbReference type="GO" id="GO:0016020">
    <property type="term" value="C:membrane"/>
    <property type="evidence" value="ECO:0007669"/>
    <property type="project" value="UniProtKB-SubCell"/>
</dbReference>
<evidence type="ECO:0000256" key="3">
    <source>
        <dbReference type="ARBA" id="ARBA00022679"/>
    </source>
</evidence>
<feature type="compositionally biased region" description="Basic residues" evidence="11">
    <location>
        <begin position="55"/>
        <end position="64"/>
    </location>
</feature>
<keyword evidence="14" id="KW-1185">Reference proteome</keyword>
<keyword evidence="3 10" id="KW-0808">Transferase</keyword>
<dbReference type="InterPro" id="IPR017438">
    <property type="entry name" value="ATP-NAD_kinase_N"/>
</dbReference>
<dbReference type="GO" id="GO:0005524">
    <property type="term" value="F:ATP binding"/>
    <property type="evidence" value="ECO:0007669"/>
    <property type="project" value="UniProtKB-KW"/>
</dbReference>
<dbReference type="STRING" id="4540.A0A3L6SCX7"/>
<keyword evidence="8" id="KW-0346">Stress response</keyword>
<name>A0A3L6SCX7_PANMI</name>
<proteinExistence type="inferred from homology"/>
<evidence type="ECO:0000313" key="14">
    <source>
        <dbReference type="Proteomes" id="UP000275267"/>
    </source>
</evidence>
<evidence type="ECO:0000256" key="1">
    <source>
        <dbReference type="ARBA" id="ARBA00004370"/>
    </source>
</evidence>
<accession>A0A3L6SCX7</accession>
<evidence type="ECO:0000313" key="13">
    <source>
        <dbReference type="EMBL" id="RLN18821.1"/>
    </source>
</evidence>
<evidence type="ECO:0000256" key="2">
    <source>
        <dbReference type="ARBA" id="ARBA00009280"/>
    </source>
</evidence>
<dbReference type="InterPro" id="IPR016064">
    <property type="entry name" value="NAD/diacylglycerol_kinase_sf"/>
</dbReference>
<organism evidence="13 14">
    <name type="scientific">Panicum miliaceum</name>
    <name type="common">Proso millet</name>
    <name type="synonym">Broomcorn millet</name>
    <dbReference type="NCBI Taxonomy" id="4540"/>
    <lineage>
        <taxon>Eukaryota</taxon>
        <taxon>Viridiplantae</taxon>
        <taxon>Streptophyta</taxon>
        <taxon>Embryophyta</taxon>
        <taxon>Tracheophyta</taxon>
        <taxon>Spermatophyta</taxon>
        <taxon>Magnoliopsida</taxon>
        <taxon>Liliopsida</taxon>
        <taxon>Poales</taxon>
        <taxon>Poaceae</taxon>
        <taxon>PACMAD clade</taxon>
        <taxon>Panicoideae</taxon>
        <taxon>Panicodae</taxon>
        <taxon>Paniceae</taxon>
        <taxon>Panicinae</taxon>
        <taxon>Panicum</taxon>
        <taxon>Panicum sect. Panicum</taxon>
    </lineage>
</organism>
<dbReference type="SMART" id="SM00045">
    <property type="entry name" value="DAGKa"/>
    <property type="match status" value="1"/>
</dbReference>
<evidence type="ECO:0000256" key="5">
    <source>
        <dbReference type="ARBA" id="ARBA00022771"/>
    </source>
</evidence>
<evidence type="ECO:0000256" key="9">
    <source>
        <dbReference type="ARBA" id="ARBA00023136"/>
    </source>
</evidence>
<evidence type="ECO:0000256" key="6">
    <source>
        <dbReference type="ARBA" id="ARBA00022777"/>
    </source>
</evidence>
<comment type="similarity">
    <text evidence="2 10">Belongs to the eukaryotic diacylglycerol kinase family.</text>
</comment>
<gene>
    <name evidence="13" type="ORF">C2845_PM02G23050</name>
</gene>
<evidence type="ECO:0000256" key="10">
    <source>
        <dbReference type="RuleBase" id="RU361128"/>
    </source>
</evidence>
<dbReference type="EC" id="2.7.1.107" evidence="10"/>
<feature type="region of interest" description="Disordered" evidence="11">
    <location>
        <begin position="914"/>
        <end position="941"/>
    </location>
</feature>
<dbReference type="InterPro" id="IPR000756">
    <property type="entry name" value="Diacylglycerol_kin_accessory"/>
</dbReference>
<evidence type="ECO:0000256" key="8">
    <source>
        <dbReference type="ARBA" id="ARBA00023016"/>
    </source>
</evidence>
<keyword evidence="5" id="KW-0863">Zinc-finger</keyword>
<dbReference type="GO" id="GO:0007200">
    <property type="term" value="P:phospholipase C-activating G protein-coupled receptor signaling pathway"/>
    <property type="evidence" value="ECO:0007669"/>
    <property type="project" value="InterPro"/>
</dbReference>
<evidence type="ECO:0000256" key="7">
    <source>
        <dbReference type="ARBA" id="ARBA00022840"/>
    </source>
</evidence>
<feature type="domain" description="DAGKc" evidence="12">
    <location>
        <begin position="144"/>
        <end position="283"/>
    </location>
</feature>
<evidence type="ECO:0000259" key="12">
    <source>
        <dbReference type="PROSITE" id="PS50146"/>
    </source>
</evidence>
<dbReference type="CDD" id="cd00167">
    <property type="entry name" value="SANT"/>
    <property type="match status" value="1"/>
</dbReference>
<dbReference type="Gene3D" id="2.60.200.40">
    <property type="match status" value="1"/>
</dbReference>
<feature type="region of interest" description="Disordered" evidence="11">
    <location>
        <begin position="55"/>
        <end position="125"/>
    </location>
</feature>
<keyword evidence="6 10" id="KW-0418">Kinase</keyword>
<feature type="compositionally biased region" description="Basic and acidic residues" evidence="11">
    <location>
        <begin position="104"/>
        <end position="119"/>
    </location>
</feature>
<dbReference type="OrthoDB" id="1908944at2759"/>
<evidence type="ECO:0000256" key="11">
    <source>
        <dbReference type="SAM" id="MobiDB-lite"/>
    </source>
</evidence>
<keyword evidence="7 10" id="KW-0067">ATP-binding</keyword>
<dbReference type="Proteomes" id="UP000275267">
    <property type="component" value="Unassembled WGS sequence"/>
</dbReference>
<evidence type="ECO:0000256" key="4">
    <source>
        <dbReference type="ARBA" id="ARBA00022741"/>
    </source>
</evidence>
<dbReference type="InterPro" id="IPR001206">
    <property type="entry name" value="Diacylglycerol_kinase_cat_dom"/>
</dbReference>
<sequence length="1015" mass="112267">MAAETGDICDLGPFKRLILSPLFVRTISKPGGILSSITQGANEFASTVRVHLGSRSRKVKHHKGMPSESAHYDSDDDSSSETTLTSNQKAKESKATGGSAQRSAENEHYSSESDGRELVSEPIRLSNDDTGGVKLKYALSELPADARPLLVFINKRSGAQRGDSLKHKLHFLLNPVQVFELSSSQGPETGLILFRKVPHFRILVCGGDGTVGWVLDAIDKQNYESPPPVAILPAGTGNDLSRVLSWGGGLGAVEKQGGLCTVLHDIEHAAVTILDRWKVTVEDKKSKNVLLVKYMNNYLGIGCDAKVALDIHNLREENPEKFYSQFLNKVLYAREGAKSIIDKTFVDLPWQVRLEVDGTEIDIPEDSEGVLVANIPSYMGGVDLWQNEGEDPENFDPQSIHDKMLEVVSISGTWHLGTLQAFMLRRAIEEPLGHAAAIITDVLEHAESSHKNVNTTLPPSLRFPVSLSLKPLAAIPAARNTWRAGGHGTAASCHRRTHSHLLFPIYPSVLLELTCLLEFCPALQLDKGPRGVQDNMLFSHEKNADQFDLLSYGNMRGLDSSGNSEESNFRNDCKDSSSVSPEDFSFPWLPVKNCQSATLNHDKRPHSDVNPCQVACKRPKQTDHDAWLYSFEEHPFTREAEISASALADELVKTRQLNHIPANNGATTCSVSSGIPCPNREQSVGVENLHLPDWVTYFPGYFEDCGPVTGYNLVDDIDSPVHEHLPRKAVSIGPEHQADIPEWRPRVSVSVPGGSGFCPDLGCSTASTSEPVSRGYDCESDKWVRDCVIPISSCSSPADWVGDNKVDCDCSDEGSVRCARQHVIEARGTLRMSLGQDKFRELGLCEMGEDISQRWTDDEEKRFERVVFSNPFSLGKNFWDHLPHAFPTKISKDLVSYYFNVFMLRKRAQQNRSDLLRVDSDDDELHGESPVPGQEEEDSAVMSPKHEYFINNSLPIEGNHKEYEGEHIAGPSFHGEEIENAGECRHLPNQMPLYSTAENIAHVYNQNESQASFDG</sequence>
<keyword evidence="5" id="KW-0862">Zinc</keyword>
<dbReference type="GO" id="GO:0004143">
    <property type="term" value="F:ATP-dependent diacylglycerol kinase activity"/>
    <property type="evidence" value="ECO:0007669"/>
    <property type="project" value="UniProtKB-EC"/>
</dbReference>
<dbReference type="PANTHER" id="PTHR11255">
    <property type="entry name" value="DIACYLGLYCEROL KINASE"/>
    <property type="match status" value="1"/>
</dbReference>
<dbReference type="SUPFAM" id="SSF111331">
    <property type="entry name" value="NAD kinase/diacylglycerol kinase-like"/>
    <property type="match status" value="1"/>
</dbReference>
<dbReference type="GO" id="GO:0008270">
    <property type="term" value="F:zinc ion binding"/>
    <property type="evidence" value="ECO:0007669"/>
    <property type="project" value="UniProtKB-KW"/>
</dbReference>
<dbReference type="FunFam" id="3.40.50.10330:FF:000006">
    <property type="entry name" value="Diacylglycerol kinase"/>
    <property type="match status" value="1"/>
</dbReference>
<dbReference type="InterPro" id="IPR001005">
    <property type="entry name" value="SANT/Myb"/>
</dbReference>
<dbReference type="InterPro" id="IPR037607">
    <property type="entry name" value="DGK"/>
</dbReference>
<keyword evidence="9" id="KW-0472">Membrane</keyword>
<dbReference type="PROSITE" id="PS50146">
    <property type="entry name" value="DAGK"/>
    <property type="match status" value="1"/>
</dbReference>
<dbReference type="PANTHER" id="PTHR11255:SF54">
    <property type="entry name" value="DIACYLGLYCEROL KINASE THETA"/>
    <property type="match status" value="1"/>
</dbReference>
<reference evidence="14" key="1">
    <citation type="journal article" date="2019" name="Nat. Commun.">
        <title>The genome of broomcorn millet.</title>
        <authorList>
            <person name="Zou C."/>
            <person name="Miki D."/>
            <person name="Li D."/>
            <person name="Tang Q."/>
            <person name="Xiao L."/>
            <person name="Rajput S."/>
            <person name="Deng P."/>
            <person name="Jia W."/>
            <person name="Huang R."/>
            <person name="Zhang M."/>
            <person name="Sun Y."/>
            <person name="Hu J."/>
            <person name="Fu X."/>
            <person name="Schnable P.S."/>
            <person name="Li F."/>
            <person name="Zhang H."/>
            <person name="Feng B."/>
            <person name="Zhu X."/>
            <person name="Liu R."/>
            <person name="Schnable J.C."/>
            <person name="Zhu J.-K."/>
            <person name="Zhang H."/>
        </authorList>
    </citation>
    <scope>NUCLEOTIDE SEQUENCE [LARGE SCALE GENOMIC DNA]</scope>
</reference>
<dbReference type="Gene3D" id="3.40.50.10330">
    <property type="entry name" value="Probable inorganic polyphosphate/atp-NAD kinase, domain 1"/>
    <property type="match status" value="1"/>
</dbReference>
<keyword evidence="4 10" id="KW-0547">Nucleotide-binding</keyword>
<dbReference type="AlphaFoldDB" id="A0A3L6SCX7"/>
<protein>
    <recommendedName>
        <fullName evidence="10">Diacylglycerol kinase</fullName>
        <shortName evidence="10">DAG kinase</shortName>
        <ecNumber evidence="10">2.7.1.107</ecNumber>
    </recommendedName>
</protein>
<dbReference type="SMART" id="SM00046">
    <property type="entry name" value="DAGKc"/>
    <property type="match status" value="1"/>
</dbReference>
<comment type="catalytic activity">
    <reaction evidence="10">
        <text>a 1,2-diacyl-sn-glycerol + ATP = a 1,2-diacyl-sn-glycero-3-phosphate + ADP + H(+)</text>
        <dbReference type="Rhea" id="RHEA:10272"/>
        <dbReference type="ChEBI" id="CHEBI:15378"/>
        <dbReference type="ChEBI" id="CHEBI:17815"/>
        <dbReference type="ChEBI" id="CHEBI:30616"/>
        <dbReference type="ChEBI" id="CHEBI:58608"/>
        <dbReference type="ChEBI" id="CHEBI:456216"/>
        <dbReference type="EC" id="2.7.1.107"/>
    </reaction>
</comment>
<comment type="caution">
    <text evidence="13">The sequence shown here is derived from an EMBL/GenBank/DDBJ whole genome shotgun (WGS) entry which is preliminary data.</text>
</comment>
<dbReference type="Pfam" id="PF00609">
    <property type="entry name" value="DAGK_acc"/>
    <property type="match status" value="1"/>
</dbReference>
<dbReference type="Pfam" id="PF00781">
    <property type="entry name" value="DAGK_cat"/>
    <property type="match status" value="1"/>
</dbReference>
<dbReference type="EMBL" id="PQIB02000005">
    <property type="protein sequence ID" value="RLN18821.1"/>
    <property type="molecule type" value="Genomic_DNA"/>
</dbReference>
<comment type="subcellular location">
    <subcellularLocation>
        <location evidence="1">Membrane</location>
    </subcellularLocation>
</comment>